<proteinExistence type="predicted"/>
<organism evidence="1 2">
    <name type="scientific">Zopfia rhizophila CBS 207.26</name>
    <dbReference type="NCBI Taxonomy" id="1314779"/>
    <lineage>
        <taxon>Eukaryota</taxon>
        <taxon>Fungi</taxon>
        <taxon>Dikarya</taxon>
        <taxon>Ascomycota</taxon>
        <taxon>Pezizomycotina</taxon>
        <taxon>Dothideomycetes</taxon>
        <taxon>Dothideomycetes incertae sedis</taxon>
        <taxon>Zopfiaceae</taxon>
        <taxon>Zopfia</taxon>
    </lineage>
</organism>
<name>A0A6A6DY48_9PEZI</name>
<sequence length="108" mass="11928">MNPLIPSSALLLASPITAHFQVWRGNAYKNASTVNRVDCLDANRQLTVNDCAIYTAEKDISHNLHTYVGCYLVENFGARNWAYICDSGRATTDAGMAYYAMSSDVLLM</sequence>
<dbReference type="AlphaFoldDB" id="A0A6A6DY48"/>
<dbReference type="Proteomes" id="UP000800200">
    <property type="component" value="Unassembled WGS sequence"/>
</dbReference>
<gene>
    <name evidence="1" type="ORF">K469DRAFT_710345</name>
</gene>
<accession>A0A6A6DY48</accession>
<reference evidence="1" key="1">
    <citation type="journal article" date="2020" name="Stud. Mycol.">
        <title>101 Dothideomycetes genomes: a test case for predicting lifestyles and emergence of pathogens.</title>
        <authorList>
            <person name="Haridas S."/>
            <person name="Albert R."/>
            <person name="Binder M."/>
            <person name="Bloem J."/>
            <person name="Labutti K."/>
            <person name="Salamov A."/>
            <person name="Andreopoulos B."/>
            <person name="Baker S."/>
            <person name="Barry K."/>
            <person name="Bills G."/>
            <person name="Bluhm B."/>
            <person name="Cannon C."/>
            <person name="Castanera R."/>
            <person name="Culley D."/>
            <person name="Daum C."/>
            <person name="Ezra D."/>
            <person name="Gonzalez J."/>
            <person name="Henrissat B."/>
            <person name="Kuo A."/>
            <person name="Liang C."/>
            <person name="Lipzen A."/>
            <person name="Lutzoni F."/>
            <person name="Magnuson J."/>
            <person name="Mondo S."/>
            <person name="Nolan M."/>
            <person name="Ohm R."/>
            <person name="Pangilinan J."/>
            <person name="Park H.-J."/>
            <person name="Ramirez L."/>
            <person name="Alfaro M."/>
            <person name="Sun H."/>
            <person name="Tritt A."/>
            <person name="Yoshinaga Y."/>
            <person name="Zwiers L.-H."/>
            <person name="Turgeon B."/>
            <person name="Goodwin S."/>
            <person name="Spatafora J."/>
            <person name="Crous P."/>
            <person name="Grigoriev I."/>
        </authorList>
    </citation>
    <scope>NUCLEOTIDE SEQUENCE</scope>
    <source>
        <strain evidence="1">CBS 207.26</strain>
    </source>
</reference>
<dbReference type="OrthoDB" id="4583167at2759"/>
<keyword evidence="2" id="KW-1185">Reference proteome</keyword>
<feature type="non-terminal residue" evidence="1">
    <location>
        <position position="108"/>
    </location>
</feature>
<protein>
    <submittedName>
        <fullName evidence="1">Uncharacterized protein</fullName>
    </submittedName>
</protein>
<evidence type="ECO:0000313" key="1">
    <source>
        <dbReference type="EMBL" id="KAF2183963.1"/>
    </source>
</evidence>
<evidence type="ECO:0000313" key="2">
    <source>
        <dbReference type="Proteomes" id="UP000800200"/>
    </source>
</evidence>
<dbReference type="EMBL" id="ML994640">
    <property type="protein sequence ID" value="KAF2183963.1"/>
    <property type="molecule type" value="Genomic_DNA"/>
</dbReference>